<feature type="region of interest" description="Disordered" evidence="1">
    <location>
        <begin position="31"/>
        <end position="73"/>
    </location>
</feature>
<sequence>MPASSVLWSRVAALLALERFGLGRWKQPAAPPYCKQPGTPWSGLTPLPSGLPPECSGSQSRQREVRSGQSQAELYQLKGSSPQVLLHRQGV</sequence>
<evidence type="ECO:0000256" key="1">
    <source>
        <dbReference type="SAM" id="MobiDB-lite"/>
    </source>
</evidence>
<organism evidence="2 3">
    <name type="scientific">Deinococcus hopiensis KR-140</name>
    <dbReference type="NCBI Taxonomy" id="695939"/>
    <lineage>
        <taxon>Bacteria</taxon>
        <taxon>Thermotogati</taxon>
        <taxon>Deinococcota</taxon>
        <taxon>Deinococci</taxon>
        <taxon>Deinococcales</taxon>
        <taxon>Deinococcaceae</taxon>
        <taxon>Deinococcus</taxon>
    </lineage>
</organism>
<evidence type="ECO:0000313" key="3">
    <source>
        <dbReference type="Proteomes" id="UP000192582"/>
    </source>
</evidence>
<keyword evidence="3" id="KW-1185">Reference proteome</keyword>
<name>A0A1W1UP09_9DEIO</name>
<proteinExistence type="predicted"/>
<accession>A0A1W1UP09</accession>
<reference evidence="2 3" key="1">
    <citation type="submission" date="2017-04" db="EMBL/GenBank/DDBJ databases">
        <authorList>
            <person name="Afonso C.L."/>
            <person name="Miller P.J."/>
            <person name="Scott M.A."/>
            <person name="Spackman E."/>
            <person name="Goraichik I."/>
            <person name="Dimitrov K.M."/>
            <person name="Suarez D.L."/>
            <person name="Swayne D.E."/>
        </authorList>
    </citation>
    <scope>NUCLEOTIDE SEQUENCE [LARGE SCALE GENOMIC DNA]</scope>
    <source>
        <strain evidence="2 3">KR-140</strain>
    </source>
</reference>
<dbReference type="AlphaFoldDB" id="A0A1W1UP09"/>
<evidence type="ECO:0000313" key="2">
    <source>
        <dbReference type="EMBL" id="SMB82858.1"/>
    </source>
</evidence>
<dbReference type="Proteomes" id="UP000192582">
    <property type="component" value="Unassembled WGS sequence"/>
</dbReference>
<gene>
    <name evidence="2" type="ORF">SAMN00790413_04170</name>
</gene>
<protein>
    <submittedName>
        <fullName evidence="2">Uncharacterized protein</fullName>
    </submittedName>
</protein>
<dbReference type="EMBL" id="FWWU01000006">
    <property type="protein sequence ID" value="SMB82858.1"/>
    <property type="molecule type" value="Genomic_DNA"/>
</dbReference>